<dbReference type="Proteomes" id="UP000198510">
    <property type="component" value="Unassembled WGS sequence"/>
</dbReference>
<protein>
    <submittedName>
        <fullName evidence="1">Uncharacterized protein</fullName>
    </submittedName>
</protein>
<reference evidence="1 2" key="1">
    <citation type="submission" date="2016-10" db="EMBL/GenBank/DDBJ databases">
        <authorList>
            <person name="de Groot N.N."/>
        </authorList>
    </citation>
    <scope>NUCLEOTIDE SEQUENCE [LARGE SCALE GENOMIC DNA]</scope>
    <source>
        <strain evidence="1 2">DSM 25186</strain>
    </source>
</reference>
<dbReference type="EMBL" id="FNFO01000019">
    <property type="protein sequence ID" value="SDM68297.1"/>
    <property type="molecule type" value="Genomic_DNA"/>
</dbReference>
<sequence length="137" mass="16272">MPNAQPPKGVVDHGNGTYTVSMTTPLSPASLAPAYGLFHKDRLVRVYAWMFKGEAIDEEAYLERIKARWRVPSTSVRQITLLEWFDYQTRKEMKLLKGSPREAQFRESNSFPRWAQQKGWESQEQFEFKMWRKHWNF</sequence>
<organism evidence="1 2">
    <name type="scientific">Catalinimonas alkaloidigena</name>
    <dbReference type="NCBI Taxonomy" id="1075417"/>
    <lineage>
        <taxon>Bacteria</taxon>
        <taxon>Pseudomonadati</taxon>
        <taxon>Bacteroidota</taxon>
        <taxon>Cytophagia</taxon>
        <taxon>Cytophagales</taxon>
        <taxon>Catalimonadaceae</taxon>
        <taxon>Catalinimonas</taxon>
    </lineage>
</organism>
<name>A0A1G9V896_9BACT</name>
<keyword evidence="2" id="KW-1185">Reference proteome</keyword>
<evidence type="ECO:0000313" key="1">
    <source>
        <dbReference type="EMBL" id="SDM68297.1"/>
    </source>
</evidence>
<dbReference type="AlphaFoldDB" id="A0A1G9V896"/>
<proteinExistence type="predicted"/>
<gene>
    <name evidence="1" type="ORF">SAMN05421823_11946</name>
</gene>
<evidence type="ECO:0000313" key="2">
    <source>
        <dbReference type="Proteomes" id="UP000198510"/>
    </source>
</evidence>
<accession>A0A1G9V896</accession>
<dbReference type="STRING" id="1075417.SAMN05421823_11946"/>